<dbReference type="RefSeq" id="WP_107814867.1">
    <property type="nucleotide sequence ID" value="NZ_QAOH01000001.1"/>
</dbReference>
<dbReference type="PANTHER" id="PTHR43161">
    <property type="entry name" value="SORBITOL DEHYDROGENASE"/>
    <property type="match status" value="1"/>
</dbReference>
<dbReference type="Pfam" id="PF08240">
    <property type="entry name" value="ADH_N"/>
    <property type="match status" value="1"/>
</dbReference>
<evidence type="ECO:0000259" key="6">
    <source>
        <dbReference type="Pfam" id="PF08240"/>
    </source>
</evidence>
<dbReference type="SUPFAM" id="SSF51735">
    <property type="entry name" value="NAD(P)-binding Rossmann-fold domains"/>
    <property type="match status" value="1"/>
</dbReference>
<dbReference type="GO" id="GO:0008270">
    <property type="term" value="F:zinc ion binding"/>
    <property type="evidence" value="ECO:0007669"/>
    <property type="project" value="InterPro"/>
</dbReference>
<dbReference type="PANTHER" id="PTHR43161:SF23">
    <property type="entry name" value="(R,R)-BUTANEDIOL DEHYDROGENASE-RELATED"/>
    <property type="match status" value="1"/>
</dbReference>
<dbReference type="InterPro" id="IPR013154">
    <property type="entry name" value="ADH-like_N"/>
</dbReference>
<evidence type="ECO:0000313" key="7">
    <source>
        <dbReference type="EMBL" id="PTQ75876.1"/>
    </source>
</evidence>
<evidence type="ECO:0000313" key="8">
    <source>
        <dbReference type="Proteomes" id="UP000244077"/>
    </source>
</evidence>
<keyword evidence="8" id="KW-1185">Reference proteome</keyword>
<dbReference type="InterPro" id="IPR011032">
    <property type="entry name" value="GroES-like_sf"/>
</dbReference>
<comment type="caution">
    <text evidence="7">The sequence shown here is derived from an EMBL/GenBank/DDBJ whole genome shotgun (WGS) entry which is preliminary data.</text>
</comment>
<evidence type="ECO:0000256" key="1">
    <source>
        <dbReference type="ARBA" id="ARBA00001947"/>
    </source>
</evidence>
<gene>
    <name evidence="7" type="ORF">C8N42_101418</name>
</gene>
<evidence type="ECO:0000256" key="4">
    <source>
        <dbReference type="ARBA" id="ARBA00022833"/>
    </source>
</evidence>
<dbReference type="InterPro" id="IPR002328">
    <property type="entry name" value="ADH_Zn_CS"/>
</dbReference>
<keyword evidence="4" id="KW-0862">Zinc</keyword>
<dbReference type="Gene3D" id="3.90.180.10">
    <property type="entry name" value="Medium-chain alcohol dehydrogenases, catalytic domain"/>
    <property type="match status" value="1"/>
</dbReference>
<dbReference type="InterPro" id="IPR036291">
    <property type="entry name" value="NAD(P)-bd_dom_sf"/>
</dbReference>
<dbReference type="GO" id="GO:0034079">
    <property type="term" value="P:butanediol biosynthetic process"/>
    <property type="evidence" value="ECO:0007669"/>
    <property type="project" value="TreeGrafter"/>
</dbReference>
<dbReference type="OrthoDB" id="9809185at2"/>
<dbReference type="EMBL" id="QAOH01000001">
    <property type="protein sequence ID" value="PTQ75876.1"/>
    <property type="molecule type" value="Genomic_DNA"/>
</dbReference>
<evidence type="ECO:0000256" key="3">
    <source>
        <dbReference type="ARBA" id="ARBA00022723"/>
    </source>
</evidence>
<comment type="cofactor">
    <cofactor evidence="1">
        <name>Zn(2+)</name>
        <dbReference type="ChEBI" id="CHEBI:29105"/>
    </cofactor>
</comment>
<dbReference type="SUPFAM" id="SSF50129">
    <property type="entry name" value="GroES-like"/>
    <property type="match status" value="1"/>
</dbReference>
<dbReference type="GO" id="GO:0005737">
    <property type="term" value="C:cytoplasm"/>
    <property type="evidence" value="ECO:0007669"/>
    <property type="project" value="TreeGrafter"/>
</dbReference>
<protein>
    <submittedName>
        <fullName evidence="7">(R,R)-butanediol dehydrogenase/meso-butanediol dehydrogenase/diacetyl reductase</fullName>
    </submittedName>
</protein>
<evidence type="ECO:0000256" key="2">
    <source>
        <dbReference type="ARBA" id="ARBA00008072"/>
    </source>
</evidence>
<dbReference type="PROSITE" id="PS00059">
    <property type="entry name" value="ADH_ZINC"/>
    <property type="match status" value="1"/>
</dbReference>
<organism evidence="7 8">
    <name type="scientific">Celeribacter persicus</name>
    <dbReference type="NCBI Taxonomy" id="1651082"/>
    <lineage>
        <taxon>Bacteria</taxon>
        <taxon>Pseudomonadati</taxon>
        <taxon>Pseudomonadota</taxon>
        <taxon>Alphaproteobacteria</taxon>
        <taxon>Rhodobacterales</taxon>
        <taxon>Roseobacteraceae</taxon>
        <taxon>Celeribacter</taxon>
    </lineage>
</organism>
<feature type="domain" description="Alcohol dehydrogenase-like N-terminal" evidence="6">
    <location>
        <begin position="25"/>
        <end position="134"/>
    </location>
</feature>
<evidence type="ECO:0000256" key="5">
    <source>
        <dbReference type="ARBA" id="ARBA00023002"/>
    </source>
</evidence>
<name>A0A2T5HWB3_9RHOB</name>
<reference evidence="7 8" key="1">
    <citation type="submission" date="2018-04" db="EMBL/GenBank/DDBJ databases">
        <title>Genomic Encyclopedia of Archaeal and Bacterial Type Strains, Phase II (KMG-II): from individual species to whole genera.</title>
        <authorList>
            <person name="Goeker M."/>
        </authorList>
    </citation>
    <scope>NUCLEOTIDE SEQUENCE [LARGE SCALE GENOMIC DNA]</scope>
    <source>
        <strain evidence="7 8">DSM 100434</strain>
    </source>
</reference>
<keyword evidence="5" id="KW-0560">Oxidoreductase</keyword>
<keyword evidence="3" id="KW-0479">Metal-binding</keyword>
<accession>A0A2T5HWB3</accession>
<sequence length="334" mass="34656">MKAIRLHGVGDLRFEQVPAPLPPKDKEVTLSVSVAGICGSDLHNYKTGAWITRAPSVAGHEFTGTVTAIGTGVDHVAPGDRVVVDSRHICGTCEACLDGVGQVCPSLGFLGEVIDGGFAEAVTIPARNVIKAPEGVADRFLAMAEPLAVALHALNLVSVPDGAEIVVTGCGPIGGLVTLLATRKGHPVRIIDQNAGRTALVAEATGASVTTLEDLQGHRFRFAIDTTGNAYVIRTLLHRIAGASRLGLVGIGKAAEIIDPVHLVEREIALIGCHAFGDELTEIAAMLPELKDHLDPFIAEIIEPEAVPATYEALIAGDAAGIKTLIRLGGAGDE</sequence>
<dbReference type="Gene3D" id="3.40.50.720">
    <property type="entry name" value="NAD(P)-binding Rossmann-like Domain"/>
    <property type="match status" value="1"/>
</dbReference>
<dbReference type="AlphaFoldDB" id="A0A2T5HWB3"/>
<comment type="similarity">
    <text evidence="2">Belongs to the zinc-containing alcohol dehydrogenase family.</text>
</comment>
<dbReference type="Proteomes" id="UP000244077">
    <property type="component" value="Unassembled WGS sequence"/>
</dbReference>
<dbReference type="GO" id="GO:0000721">
    <property type="term" value="F:(R,R)-butanediol dehydrogenase activity"/>
    <property type="evidence" value="ECO:0007669"/>
    <property type="project" value="TreeGrafter"/>
</dbReference>
<proteinExistence type="inferred from homology"/>